<name>A0AAW1N539_POPJA</name>
<dbReference type="GO" id="GO:0003676">
    <property type="term" value="F:nucleic acid binding"/>
    <property type="evidence" value="ECO:0007669"/>
    <property type="project" value="InterPro"/>
</dbReference>
<dbReference type="Gene3D" id="2.60.40.10">
    <property type="entry name" value="Immunoglobulins"/>
    <property type="match status" value="4"/>
</dbReference>
<feature type="domain" description="Ig-like" evidence="9">
    <location>
        <begin position="192"/>
        <end position="290"/>
    </location>
</feature>
<keyword evidence="6" id="KW-1015">Disulfide bond</keyword>
<dbReference type="GO" id="GO:0042609">
    <property type="term" value="F:CD4 receptor binding"/>
    <property type="evidence" value="ECO:0007669"/>
    <property type="project" value="TreeGrafter"/>
</dbReference>
<dbReference type="Pfam" id="PF16087">
    <property type="entry name" value="DUF4817"/>
    <property type="match status" value="1"/>
</dbReference>
<dbReference type="AlphaFoldDB" id="A0AAW1N539"/>
<dbReference type="SMART" id="SM00408">
    <property type="entry name" value="IGc2"/>
    <property type="match status" value="3"/>
</dbReference>
<dbReference type="Proteomes" id="UP001458880">
    <property type="component" value="Unassembled WGS sequence"/>
</dbReference>
<dbReference type="InterPro" id="IPR003598">
    <property type="entry name" value="Ig_sub2"/>
</dbReference>
<dbReference type="InterPro" id="IPR036179">
    <property type="entry name" value="Ig-like_dom_sf"/>
</dbReference>
<dbReference type="InterPro" id="IPR036397">
    <property type="entry name" value="RNaseH_sf"/>
</dbReference>
<dbReference type="GO" id="GO:0007155">
    <property type="term" value="P:cell adhesion"/>
    <property type="evidence" value="ECO:0007669"/>
    <property type="project" value="InterPro"/>
</dbReference>
<keyword evidence="3" id="KW-0732">Signal</keyword>
<keyword evidence="5" id="KW-0472">Membrane</keyword>
<comment type="subcellular location">
    <subcellularLocation>
        <location evidence="1">Membrane</location>
        <topology evidence="1">Single-pass membrane protein</topology>
    </subcellularLocation>
</comment>
<dbReference type="EMBL" id="JASPKY010000012">
    <property type="protein sequence ID" value="KAK9753600.1"/>
    <property type="molecule type" value="Genomic_DNA"/>
</dbReference>
<evidence type="ECO:0000256" key="6">
    <source>
        <dbReference type="ARBA" id="ARBA00023157"/>
    </source>
</evidence>
<dbReference type="InterPro" id="IPR032135">
    <property type="entry name" value="DUF4817"/>
</dbReference>
<evidence type="ECO:0000256" key="5">
    <source>
        <dbReference type="ARBA" id="ARBA00023136"/>
    </source>
</evidence>
<keyword evidence="4" id="KW-1133">Transmembrane helix</keyword>
<protein>
    <submittedName>
        <fullName evidence="10">Immunoglobulin domain</fullName>
    </submittedName>
</protein>
<evidence type="ECO:0000256" key="1">
    <source>
        <dbReference type="ARBA" id="ARBA00004167"/>
    </source>
</evidence>
<proteinExistence type="predicted"/>
<dbReference type="GO" id="GO:0005769">
    <property type="term" value="C:early endosome"/>
    <property type="evidence" value="ECO:0007669"/>
    <property type="project" value="TreeGrafter"/>
</dbReference>
<dbReference type="GO" id="GO:0050859">
    <property type="term" value="P:negative regulation of B cell receptor signaling pathway"/>
    <property type="evidence" value="ECO:0007669"/>
    <property type="project" value="TreeGrafter"/>
</dbReference>
<comment type="caution">
    <text evidence="10">The sequence shown here is derived from an EMBL/GenBank/DDBJ whole genome shotgun (WGS) entry which is preliminary data.</text>
</comment>
<dbReference type="PROSITE" id="PS50835">
    <property type="entry name" value="IG_LIKE"/>
    <property type="match status" value="4"/>
</dbReference>
<dbReference type="Gene3D" id="3.30.420.10">
    <property type="entry name" value="Ribonuclease H-like superfamily/Ribonuclease H"/>
    <property type="match status" value="1"/>
</dbReference>
<evidence type="ECO:0000256" key="2">
    <source>
        <dbReference type="ARBA" id="ARBA00022692"/>
    </source>
</evidence>
<evidence type="ECO:0000256" key="7">
    <source>
        <dbReference type="ARBA" id="ARBA00023180"/>
    </source>
</evidence>
<keyword evidence="7" id="KW-0325">Glycoprotein</keyword>
<evidence type="ECO:0000256" key="8">
    <source>
        <dbReference type="ARBA" id="ARBA00023319"/>
    </source>
</evidence>
<dbReference type="PANTHER" id="PTHR46958:SF1">
    <property type="entry name" value="B-CELL RECEPTOR CD22"/>
    <property type="match status" value="1"/>
</dbReference>
<dbReference type="InterPro" id="IPR007110">
    <property type="entry name" value="Ig-like_dom"/>
</dbReference>
<organism evidence="10 11">
    <name type="scientific">Popillia japonica</name>
    <name type="common">Japanese beetle</name>
    <dbReference type="NCBI Taxonomy" id="7064"/>
    <lineage>
        <taxon>Eukaryota</taxon>
        <taxon>Metazoa</taxon>
        <taxon>Ecdysozoa</taxon>
        <taxon>Arthropoda</taxon>
        <taxon>Hexapoda</taxon>
        <taxon>Insecta</taxon>
        <taxon>Pterygota</taxon>
        <taxon>Neoptera</taxon>
        <taxon>Endopterygota</taxon>
        <taxon>Coleoptera</taxon>
        <taxon>Polyphaga</taxon>
        <taxon>Scarabaeiformia</taxon>
        <taxon>Scarabaeidae</taxon>
        <taxon>Rutelinae</taxon>
        <taxon>Popillia</taxon>
    </lineage>
</organism>
<evidence type="ECO:0000313" key="10">
    <source>
        <dbReference type="EMBL" id="KAK9753600.1"/>
    </source>
</evidence>
<accession>A0AAW1N539</accession>
<evidence type="ECO:0000313" key="11">
    <source>
        <dbReference type="Proteomes" id="UP001458880"/>
    </source>
</evidence>
<evidence type="ECO:0000256" key="4">
    <source>
        <dbReference type="ARBA" id="ARBA00022989"/>
    </source>
</evidence>
<feature type="domain" description="Ig-like" evidence="9">
    <location>
        <begin position="390"/>
        <end position="477"/>
    </location>
</feature>
<dbReference type="InterPro" id="IPR003599">
    <property type="entry name" value="Ig_sub"/>
</dbReference>
<keyword evidence="2" id="KW-0812">Transmembrane</keyword>
<sequence length="624" mass="72029">MVYSGAEKIQIFTCYIENDKDKRAAQRAYRKLYPNRPTPADNTFRLIYQQVNNTGSFNRKRRVVHANNEDQLDVLLYFEDAHKRKRLEFCRQMIQKLYEDPDYLAKILWTDESDFSTAGVFNRKNRRSWEDKENKKRLIKPIKKSGRKTLNVWCEIFRNKIVVPIFYDFNLTGVTYQEEKLLMYALFGQDSPALEIQPHGQEISRVEGESVALTCKLKVGDSNQVTQLEWVDSRNEVIRNTDIRQGIYIQQLQDENGIMLIFAKLIKNMEGDYSCRASYAKTEQLQATVTLKIIMDITWTNVPPEQFPIIGTSHKLACVVNGDPYPIIDWLRGGQRISTDSNSRYVVETDGLRINDVQESDDGLYTCRALVTATGKVDERVIRVEVLIPPKMDPIPPVQIVEGDTARIKCKAFSKPPSNYTWIRKDTREDLSIKDRFTVEARTGILAISRIERQDDSLYQCAARNPAGTAEQSVNITVLAKPKIYELLNITAPVENDTQLICKASGRPAPYVTFRKLNRQDKFTLGVQPDDPRITLENQVFQKKGETFAKLIIKRLARYDDGLYECIAENEVEKAYKNGHIAVEFPPTFERTTKMDTLLWNFRPPSRELRTIHQFGHGQINLEI</sequence>
<dbReference type="PANTHER" id="PTHR46958">
    <property type="entry name" value="B-CELL RECEPTOR CD22"/>
    <property type="match status" value="1"/>
</dbReference>
<feature type="domain" description="Ig-like" evidence="9">
    <location>
        <begin position="311"/>
        <end position="383"/>
    </location>
</feature>
<evidence type="ECO:0000256" key="3">
    <source>
        <dbReference type="ARBA" id="ARBA00022729"/>
    </source>
</evidence>
<dbReference type="PRINTS" id="PR01838">
    <property type="entry name" value="NCAMFAMILY"/>
</dbReference>
<dbReference type="InterPro" id="IPR013098">
    <property type="entry name" value="Ig_I-set"/>
</dbReference>
<dbReference type="InterPro" id="IPR009138">
    <property type="entry name" value="Neural_cell_adh"/>
</dbReference>
<reference evidence="10 11" key="1">
    <citation type="journal article" date="2024" name="BMC Genomics">
        <title>De novo assembly and annotation of Popillia japonica's genome with initial clues to its potential as an invasive pest.</title>
        <authorList>
            <person name="Cucini C."/>
            <person name="Boschi S."/>
            <person name="Funari R."/>
            <person name="Cardaioli E."/>
            <person name="Iannotti N."/>
            <person name="Marturano G."/>
            <person name="Paoli F."/>
            <person name="Bruttini M."/>
            <person name="Carapelli A."/>
            <person name="Frati F."/>
            <person name="Nardi F."/>
        </authorList>
    </citation>
    <scope>NUCLEOTIDE SEQUENCE [LARGE SCALE GENOMIC DNA]</scope>
    <source>
        <strain evidence="10">DMR45628</strain>
    </source>
</reference>
<feature type="domain" description="Ig-like" evidence="9">
    <location>
        <begin position="482"/>
        <end position="577"/>
    </location>
</feature>
<dbReference type="CDD" id="cd00096">
    <property type="entry name" value="Ig"/>
    <property type="match status" value="1"/>
</dbReference>
<dbReference type="Pfam" id="PF13927">
    <property type="entry name" value="Ig_3"/>
    <property type="match status" value="1"/>
</dbReference>
<dbReference type="GO" id="GO:0033691">
    <property type="term" value="F:sialic acid binding"/>
    <property type="evidence" value="ECO:0007669"/>
    <property type="project" value="TreeGrafter"/>
</dbReference>
<dbReference type="InterPro" id="IPR013783">
    <property type="entry name" value="Ig-like_fold"/>
</dbReference>
<dbReference type="SMART" id="SM00409">
    <property type="entry name" value="IG"/>
    <property type="match status" value="4"/>
</dbReference>
<keyword evidence="11" id="KW-1185">Reference proteome</keyword>
<dbReference type="GO" id="GO:0070062">
    <property type="term" value="C:extracellular exosome"/>
    <property type="evidence" value="ECO:0007669"/>
    <property type="project" value="TreeGrafter"/>
</dbReference>
<gene>
    <name evidence="10" type="ORF">QE152_g1912</name>
</gene>
<dbReference type="GO" id="GO:0019903">
    <property type="term" value="F:protein phosphatase binding"/>
    <property type="evidence" value="ECO:0007669"/>
    <property type="project" value="TreeGrafter"/>
</dbReference>
<evidence type="ECO:0000259" key="9">
    <source>
        <dbReference type="PROSITE" id="PS50835"/>
    </source>
</evidence>
<dbReference type="SUPFAM" id="SSF48726">
    <property type="entry name" value="Immunoglobulin"/>
    <property type="match status" value="4"/>
</dbReference>
<dbReference type="Pfam" id="PF07679">
    <property type="entry name" value="I-set"/>
    <property type="match status" value="2"/>
</dbReference>
<keyword evidence="8" id="KW-0393">Immunoglobulin domain</keyword>
<dbReference type="GO" id="GO:0055037">
    <property type="term" value="C:recycling endosome"/>
    <property type="evidence" value="ECO:0007669"/>
    <property type="project" value="TreeGrafter"/>
</dbReference>
<dbReference type="GO" id="GO:0009897">
    <property type="term" value="C:external side of plasma membrane"/>
    <property type="evidence" value="ECO:0007669"/>
    <property type="project" value="TreeGrafter"/>
</dbReference>